<accession>A0A8K0V2H6</accession>
<dbReference type="SUPFAM" id="SSF46894">
    <property type="entry name" value="C-terminal effector domain of the bipartite response regulators"/>
    <property type="match status" value="1"/>
</dbReference>
<dbReference type="EMBL" id="JAEPBH010000035">
    <property type="protein sequence ID" value="MBK4716274.1"/>
    <property type="molecule type" value="Genomic_DNA"/>
</dbReference>
<protein>
    <recommendedName>
        <fullName evidence="1">DOD-type homing endonuclease domain-containing protein</fullName>
    </recommendedName>
</protein>
<feature type="domain" description="DOD-type homing endonuclease" evidence="1">
    <location>
        <begin position="5"/>
        <end position="96"/>
    </location>
</feature>
<evidence type="ECO:0000259" key="1">
    <source>
        <dbReference type="PROSITE" id="PS50819"/>
    </source>
</evidence>
<dbReference type="InterPro" id="IPR016032">
    <property type="entry name" value="Sig_transdc_resp-reg_C-effctor"/>
</dbReference>
<evidence type="ECO:0000313" key="3">
    <source>
        <dbReference type="Proteomes" id="UP000659047"/>
    </source>
</evidence>
<dbReference type="PROSITE" id="PS50819">
    <property type="entry name" value="INTEIN_ENDONUCLEASE"/>
    <property type="match status" value="1"/>
</dbReference>
<dbReference type="InterPro" id="IPR036388">
    <property type="entry name" value="WH-like_DNA-bd_sf"/>
</dbReference>
<dbReference type="AlphaFoldDB" id="A0A8K0V2H6"/>
<comment type="caution">
    <text evidence="2">The sequence shown here is derived from an EMBL/GenBank/DDBJ whole genome shotgun (WGS) entry which is preliminary data.</text>
</comment>
<dbReference type="InterPro" id="IPR004042">
    <property type="entry name" value="Intein_endonuc_central"/>
</dbReference>
<gene>
    <name evidence="2" type="ORF">JJB97_13240</name>
</gene>
<dbReference type="Gene3D" id="1.10.10.10">
    <property type="entry name" value="Winged helix-like DNA-binding domain superfamily/Winged helix DNA-binding domain"/>
    <property type="match status" value="1"/>
</dbReference>
<name>A0A8K0V2H6_9ENTR</name>
<dbReference type="GO" id="GO:0004519">
    <property type="term" value="F:endonuclease activity"/>
    <property type="evidence" value="ECO:0007669"/>
    <property type="project" value="InterPro"/>
</dbReference>
<proteinExistence type="predicted"/>
<keyword evidence="3" id="KW-1185">Reference proteome</keyword>
<organism evidence="2 3">
    <name type="scientific">Tenebrionibacter intestinalis</name>
    <dbReference type="NCBI Taxonomy" id="2799638"/>
    <lineage>
        <taxon>Bacteria</taxon>
        <taxon>Pseudomonadati</taxon>
        <taxon>Pseudomonadota</taxon>
        <taxon>Gammaproteobacteria</taxon>
        <taxon>Enterobacterales</taxon>
        <taxon>Enterobacteriaceae</taxon>
        <taxon>Tenebrionibacter/Tenebrionicola group</taxon>
        <taxon>Tenebrionibacter</taxon>
    </lineage>
</organism>
<dbReference type="GO" id="GO:0003677">
    <property type="term" value="F:DNA binding"/>
    <property type="evidence" value="ECO:0007669"/>
    <property type="project" value="InterPro"/>
</dbReference>
<dbReference type="RefSeq" id="WP_238714480.1">
    <property type="nucleotide sequence ID" value="NZ_JAEPBH010000035.1"/>
</dbReference>
<dbReference type="Proteomes" id="UP000659047">
    <property type="component" value="Unassembled WGS sequence"/>
</dbReference>
<evidence type="ECO:0000313" key="2">
    <source>
        <dbReference type="EMBL" id="MBK4716274.1"/>
    </source>
</evidence>
<dbReference type="GO" id="GO:0006355">
    <property type="term" value="P:regulation of DNA-templated transcription"/>
    <property type="evidence" value="ECO:0007669"/>
    <property type="project" value="InterPro"/>
</dbReference>
<reference evidence="2" key="1">
    <citation type="submission" date="2021-01" db="EMBL/GenBank/DDBJ databases">
        <title>Intestinitalea alba gen. nov., sp. nov., a novel genus of the family Enterobacteriaceae, isolated from the gut of the plastic-eating mealworm Tenebrio molitor L.</title>
        <authorList>
            <person name="Yang Y."/>
        </authorList>
    </citation>
    <scope>NUCLEOTIDE SEQUENCE</scope>
    <source>
        <strain evidence="2">BIT-L3</strain>
    </source>
</reference>
<sequence>MEKILAGYYIGDNVQLDLAHRKLSSLDSKSRQLNSFVFRETMLRLFLYLLNHANGKIVSNEQLLYHVWDLHGLKSSSQRLWQVMQALKLRLAILGVEHDFIMRIETIQVKGYSLKPGMARPFYFYNEENVNVSQFISL</sequence>